<comment type="caution">
    <text evidence="1">The sequence shown here is derived from an EMBL/GenBank/DDBJ whole genome shotgun (WGS) entry which is preliminary data.</text>
</comment>
<sequence length="263" mass="29766">MYFMFGYLLLLPILFFSFHALTLATAALVPARQNQGVQWEIAIACRKTMKQHLKISSELCTKSKICLYAHTLWLRKDKEALEMIERAIIADRKNPLPLYQKANILLSMDNLDGALEVLQELKEHAPQGSSVYPLMGRTHKGVTCEMRCIEVATSLSSIDIDVTVTYGKIKESSKDASDVIQLTSEAIGFATYLLSQRNNYMSLIGYQVFEVLIYGSFIFLGLASFCRDRQIDVRQKPARVGRLQFLIFCGVGECKSYLFLSSY</sequence>
<gene>
    <name evidence="1" type="ORF">M9H77_27673</name>
</gene>
<protein>
    <submittedName>
        <fullName evidence="1">Uncharacterized protein</fullName>
    </submittedName>
</protein>
<name>A0ACC0AF25_CATRO</name>
<organism evidence="1 2">
    <name type="scientific">Catharanthus roseus</name>
    <name type="common">Madagascar periwinkle</name>
    <name type="synonym">Vinca rosea</name>
    <dbReference type="NCBI Taxonomy" id="4058"/>
    <lineage>
        <taxon>Eukaryota</taxon>
        <taxon>Viridiplantae</taxon>
        <taxon>Streptophyta</taxon>
        <taxon>Embryophyta</taxon>
        <taxon>Tracheophyta</taxon>
        <taxon>Spermatophyta</taxon>
        <taxon>Magnoliopsida</taxon>
        <taxon>eudicotyledons</taxon>
        <taxon>Gunneridae</taxon>
        <taxon>Pentapetalae</taxon>
        <taxon>asterids</taxon>
        <taxon>lamiids</taxon>
        <taxon>Gentianales</taxon>
        <taxon>Apocynaceae</taxon>
        <taxon>Rauvolfioideae</taxon>
        <taxon>Vinceae</taxon>
        <taxon>Catharanthinae</taxon>
        <taxon>Catharanthus</taxon>
    </lineage>
</organism>
<accession>A0ACC0AF25</accession>
<dbReference type="EMBL" id="CM044706">
    <property type="protein sequence ID" value="KAI5658880.1"/>
    <property type="molecule type" value="Genomic_DNA"/>
</dbReference>
<reference evidence="2" key="1">
    <citation type="journal article" date="2023" name="Nat. Plants">
        <title>Single-cell RNA sequencing provides a high-resolution roadmap for understanding the multicellular compartmentation of specialized metabolism.</title>
        <authorList>
            <person name="Sun S."/>
            <person name="Shen X."/>
            <person name="Li Y."/>
            <person name="Li Y."/>
            <person name="Wang S."/>
            <person name="Li R."/>
            <person name="Zhang H."/>
            <person name="Shen G."/>
            <person name="Guo B."/>
            <person name="Wei J."/>
            <person name="Xu J."/>
            <person name="St-Pierre B."/>
            <person name="Chen S."/>
            <person name="Sun C."/>
        </authorList>
    </citation>
    <scope>NUCLEOTIDE SEQUENCE [LARGE SCALE GENOMIC DNA]</scope>
</reference>
<dbReference type="Proteomes" id="UP001060085">
    <property type="component" value="Linkage Group LG06"/>
</dbReference>
<evidence type="ECO:0000313" key="1">
    <source>
        <dbReference type="EMBL" id="KAI5658880.1"/>
    </source>
</evidence>
<keyword evidence="2" id="KW-1185">Reference proteome</keyword>
<evidence type="ECO:0000313" key="2">
    <source>
        <dbReference type="Proteomes" id="UP001060085"/>
    </source>
</evidence>
<proteinExistence type="predicted"/>